<evidence type="ECO:0000313" key="1">
    <source>
        <dbReference type="EMBL" id="MBM7414230.1"/>
    </source>
</evidence>
<dbReference type="Proteomes" id="UP000703038">
    <property type="component" value="Unassembled WGS sequence"/>
</dbReference>
<reference evidence="1 2" key="1">
    <citation type="submission" date="2021-01" db="EMBL/GenBank/DDBJ databases">
        <title>Genomics of switchgrass bacterial isolates.</title>
        <authorList>
            <person name="Shade A."/>
        </authorList>
    </citation>
    <scope>NUCLEOTIDE SEQUENCE [LARGE SCALE GENOMIC DNA]</scope>
    <source>
        <strain evidence="1 2">PvP111</strain>
    </source>
</reference>
<sequence>MADVDRHRAPDNDLSVRTVRLPVPSLGDMLGLARGTVLWSLDTVAFVAQLPRRIDDLFVRVDEVIAAIERITDQAQTVIGKVSATTEDAQGVIVGAESASSKALAMISELEPITARAIPLGRTFVDNFSEAEVEAAVKLVDQLPELVQRMEGIMPILATLDTVSPEIHELLEVTKDVRKAVIGIPGFKFFRNRGEERLHD</sequence>
<comment type="caution">
    <text evidence="1">The sequence shown here is derived from an EMBL/GenBank/DDBJ whole genome shotgun (WGS) entry which is preliminary data.</text>
</comment>
<gene>
    <name evidence="1" type="ORF">JOE42_000963</name>
</gene>
<evidence type="ECO:0008006" key="3">
    <source>
        <dbReference type="Google" id="ProtNLM"/>
    </source>
</evidence>
<protein>
    <recommendedName>
        <fullName evidence="3">Ribulose 1,5-bisphosphate carboxylase large subunit</fullName>
    </recommendedName>
</protein>
<accession>A0ABS2KRI3</accession>
<organism evidence="1 2">
    <name type="scientific">Rhodococcoides corynebacterioides</name>
    <dbReference type="NCBI Taxonomy" id="53972"/>
    <lineage>
        <taxon>Bacteria</taxon>
        <taxon>Bacillati</taxon>
        <taxon>Actinomycetota</taxon>
        <taxon>Actinomycetes</taxon>
        <taxon>Mycobacteriales</taxon>
        <taxon>Nocardiaceae</taxon>
        <taxon>Rhodococcoides</taxon>
    </lineage>
</organism>
<proteinExistence type="predicted"/>
<dbReference type="EMBL" id="JAFBBK010000001">
    <property type="protein sequence ID" value="MBM7414230.1"/>
    <property type="molecule type" value="Genomic_DNA"/>
</dbReference>
<name>A0ABS2KRI3_9NOCA</name>
<dbReference type="RefSeq" id="WP_204867015.1">
    <property type="nucleotide sequence ID" value="NZ_JAFBBK010000001.1"/>
</dbReference>
<evidence type="ECO:0000313" key="2">
    <source>
        <dbReference type="Proteomes" id="UP000703038"/>
    </source>
</evidence>
<keyword evidence="2" id="KW-1185">Reference proteome</keyword>